<sequence length="41" mass="5084">MNDKEKDLKRLDEWYNIIRGRVEQGDSIISFERQQTYDYDD</sequence>
<dbReference type="EMBL" id="LAZR01035207">
    <property type="protein sequence ID" value="KKL28125.1"/>
    <property type="molecule type" value="Genomic_DNA"/>
</dbReference>
<reference evidence="1" key="1">
    <citation type="journal article" date="2015" name="Nature">
        <title>Complex archaea that bridge the gap between prokaryotes and eukaryotes.</title>
        <authorList>
            <person name="Spang A."/>
            <person name="Saw J.H."/>
            <person name="Jorgensen S.L."/>
            <person name="Zaremba-Niedzwiedzka K."/>
            <person name="Martijn J."/>
            <person name="Lind A.E."/>
            <person name="van Eijk R."/>
            <person name="Schleper C."/>
            <person name="Guy L."/>
            <person name="Ettema T.J."/>
        </authorList>
    </citation>
    <scope>NUCLEOTIDE SEQUENCE</scope>
</reference>
<evidence type="ECO:0008006" key="2">
    <source>
        <dbReference type="Google" id="ProtNLM"/>
    </source>
</evidence>
<name>A0A0F9C1P1_9ZZZZ</name>
<evidence type="ECO:0000313" key="1">
    <source>
        <dbReference type="EMBL" id="KKL28125.1"/>
    </source>
</evidence>
<gene>
    <name evidence="1" type="ORF">LCGC14_2378280</name>
</gene>
<dbReference type="AlphaFoldDB" id="A0A0F9C1P1"/>
<proteinExistence type="predicted"/>
<organism evidence="1">
    <name type="scientific">marine sediment metagenome</name>
    <dbReference type="NCBI Taxonomy" id="412755"/>
    <lineage>
        <taxon>unclassified sequences</taxon>
        <taxon>metagenomes</taxon>
        <taxon>ecological metagenomes</taxon>
    </lineage>
</organism>
<protein>
    <recommendedName>
        <fullName evidence="2">PH domain-containing protein</fullName>
    </recommendedName>
</protein>
<comment type="caution">
    <text evidence="1">The sequence shown here is derived from an EMBL/GenBank/DDBJ whole genome shotgun (WGS) entry which is preliminary data.</text>
</comment>
<accession>A0A0F9C1P1</accession>